<reference evidence="4" key="1">
    <citation type="submission" date="2017-02" db="UniProtKB">
        <authorList>
            <consortium name="WormBaseParasite"/>
        </authorList>
    </citation>
    <scope>IDENTIFICATION</scope>
</reference>
<protein>
    <submittedName>
        <fullName evidence="4">SCP domain-containing protein</fullName>
    </submittedName>
</protein>
<reference evidence="2 3" key="2">
    <citation type="submission" date="2018-11" db="EMBL/GenBank/DDBJ databases">
        <authorList>
            <consortium name="Pathogen Informatics"/>
        </authorList>
    </citation>
    <scope>NUCLEOTIDE SEQUENCE [LARGE SCALE GENOMIC DNA]</scope>
</reference>
<dbReference type="InterPro" id="IPR018244">
    <property type="entry name" value="Allrgn_V5/Tpx1_CS"/>
</dbReference>
<evidence type="ECO:0000313" key="3">
    <source>
        <dbReference type="Proteomes" id="UP000278807"/>
    </source>
</evidence>
<keyword evidence="3" id="KW-1185">Reference proteome</keyword>
<dbReference type="InterPro" id="IPR002413">
    <property type="entry name" value="V5_allergen-like"/>
</dbReference>
<evidence type="ECO:0000259" key="1">
    <source>
        <dbReference type="SMART" id="SM00198"/>
    </source>
</evidence>
<dbReference type="InterPro" id="IPR001283">
    <property type="entry name" value="CRISP-related"/>
</dbReference>
<evidence type="ECO:0000313" key="2">
    <source>
        <dbReference type="EMBL" id="VDO02089.1"/>
    </source>
</evidence>
<dbReference type="SUPFAM" id="SSF55797">
    <property type="entry name" value="PR-1-like"/>
    <property type="match status" value="1"/>
</dbReference>
<dbReference type="Gene3D" id="3.40.33.10">
    <property type="entry name" value="CAP"/>
    <property type="match status" value="1"/>
</dbReference>
<dbReference type="PROSITE" id="PS01009">
    <property type="entry name" value="CRISP_1"/>
    <property type="match status" value="1"/>
</dbReference>
<feature type="domain" description="SCP" evidence="1">
    <location>
        <begin position="1"/>
        <end position="118"/>
    </location>
</feature>
<dbReference type="GO" id="GO:0005576">
    <property type="term" value="C:extracellular region"/>
    <property type="evidence" value="ECO:0007669"/>
    <property type="project" value="InterPro"/>
</dbReference>
<dbReference type="Proteomes" id="UP000278807">
    <property type="component" value="Unassembled WGS sequence"/>
</dbReference>
<dbReference type="OrthoDB" id="43654at2759"/>
<dbReference type="Pfam" id="PF00188">
    <property type="entry name" value="CAP"/>
    <property type="match status" value="1"/>
</dbReference>
<name>A0A0R3TGP2_RODNA</name>
<dbReference type="EMBL" id="UZAE01006402">
    <property type="protein sequence ID" value="VDO02089.1"/>
    <property type="molecule type" value="Genomic_DNA"/>
</dbReference>
<dbReference type="PRINTS" id="PR00837">
    <property type="entry name" value="V5TPXLIKE"/>
</dbReference>
<dbReference type="PRINTS" id="PR00838">
    <property type="entry name" value="V5ALLERGEN"/>
</dbReference>
<dbReference type="SMART" id="SM00198">
    <property type="entry name" value="SCP"/>
    <property type="match status" value="1"/>
</dbReference>
<sequence length="122" mass="13762">MPDLIWDINLAAKAQAWANRCPNGHDPDEARLTPPYKWVGQNWAVDADVAKAVRGWFDEYKNYDYQSNYCRAGMCGHYTQMVWATTTHLGCGVAACKYRGFDVANLVCNYGPGGNYEGKRPY</sequence>
<accession>A0A0R3TGP2</accession>
<dbReference type="InterPro" id="IPR014044">
    <property type="entry name" value="CAP_dom"/>
</dbReference>
<dbReference type="PANTHER" id="PTHR10334">
    <property type="entry name" value="CYSTEINE-RICH SECRETORY PROTEIN-RELATED"/>
    <property type="match status" value="1"/>
</dbReference>
<organism evidence="4">
    <name type="scientific">Rodentolepis nana</name>
    <name type="common">Dwarf tapeworm</name>
    <name type="synonym">Hymenolepis nana</name>
    <dbReference type="NCBI Taxonomy" id="102285"/>
    <lineage>
        <taxon>Eukaryota</taxon>
        <taxon>Metazoa</taxon>
        <taxon>Spiralia</taxon>
        <taxon>Lophotrochozoa</taxon>
        <taxon>Platyhelminthes</taxon>
        <taxon>Cestoda</taxon>
        <taxon>Eucestoda</taxon>
        <taxon>Cyclophyllidea</taxon>
        <taxon>Hymenolepididae</taxon>
        <taxon>Rodentolepis</taxon>
    </lineage>
</organism>
<dbReference type="STRING" id="102285.A0A0R3TGP2"/>
<dbReference type="InterPro" id="IPR035940">
    <property type="entry name" value="CAP_sf"/>
</dbReference>
<proteinExistence type="predicted"/>
<dbReference type="WBParaSite" id="HNAJ_0000623301-mRNA-1">
    <property type="protein sequence ID" value="HNAJ_0000623301-mRNA-1"/>
    <property type="gene ID" value="HNAJ_0000623301"/>
</dbReference>
<evidence type="ECO:0000313" key="4">
    <source>
        <dbReference type="WBParaSite" id="HNAJ_0000623301-mRNA-1"/>
    </source>
</evidence>
<dbReference type="AlphaFoldDB" id="A0A0R3TGP2"/>
<gene>
    <name evidence="2" type="ORF">HNAJ_LOCUS6229</name>
</gene>